<sequence length="152" mass="16987">MDLGRHGSYPPPHVLPWVVRLRRAEQRLHAKQHRSYLQRGAPLVLQDVQAYPAELVDVRVVYAGEESHLRRLHWVLLGEKQLEFVHTSLVGCALRSQHPDVEVPVVSGVELGPDAGCCTNISVSGEMTSTYANRSPNFRFPSVSVWASLCVL</sequence>
<dbReference type="AlphaFoldDB" id="A0A061DEP0"/>
<protein>
    <submittedName>
        <fullName evidence="1">Uncharacterized protein</fullName>
    </submittedName>
</protein>
<dbReference type="Proteomes" id="UP000033188">
    <property type="component" value="Chromosome 4"/>
</dbReference>
<gene>
    <name evidence="1" type="ORF">BBBOND_0401070</name>
</gene>
<evidence type="ECO:0000313" key="1">
    <source>
        <dbReference type="EMBL" id="CDR97615.1"/>
    </source>
</evidence>
<organism evidence="1 2">
    <name type="scientific">Babesia bigemina</name>
    <dbReference type="NCBI Taxonomy" id="5866"/>
    <lineage>
        <taxon>Eukaryota</taxon>
        <taxon>Sar</taxon>
        <taxon>Alveolata</taxon>
        <taxon>Apicomplexa</taxon>
        <taxon>Aconoidasida</taxon>
        <taxon>Piroplasmida</taxon>
        <taxon>Babesiidae</taxon>
        <taxon>Babesia</taxon>
    </lineage>
</organism>
<dbReference type="EMBL" id="LK391710">
    <property type="protein sequence ID" value="CDR97615.1"/>
    <property type="molecule type" value="Genomic_DNA"/>
</dbReference>
<evidence type="ECO:0000313" key="2">
    <source>
        <dbReference type="Proteomes" id="UP000033188"/>
    </source>
</evidence>
<dbReference type="RefSeq" id="XP_012769801.1">
    <property type="nucleotide sequence ID" value="XM_012914347.1"/>
</dbReference>
<dbReference type="VEuPathDB" id="PiroplasmaDB:BBBOND_0401070"/>
<dbReference type="KEGG" id="bbig:BBBOND_0401070"/>
<name>A0A061DEP0_BABBI</name>
<accession>A0A061DEP0</accession>
<proteinExistence type="predicted"/>
<dbReference type="GeneID" id="24566156"/>
<keyword evidence="2" id="KW-1185">Reference proteome</keyword>
<reference evidence="2" key="1">
    <citation type="journal article" date="2014" name="Nucleic Acids Res.">
        <title>The evolutionary dynamics of variant antigen genes in Babesia reveal a history of genomic innovation underlying host-parasite interaction.</title>
        <authorList>
            <person name="Jackson A.P."/>
            <person name="Otto T.D."/>
            <person name="Darby A."/>
            <person name="Ramaprasad A."/>
            <person name="Xia D."/>
            <person name="Echaide I.E."/>
            <person name="Farber M."/>
            <person name="Gahlot S."/>
            <person name="Gamble J."/>
            <person name="Gupta D."/>
            <person name="Gupta Y."/>
            <person name="Jackson L."/>
            <person name="Malandrin L."/>
            <person name="Malas T.B."/>
            <person name="Moussa E."/>
            <person name="Nair M."/>
            <person name="Reid A.J."/>
            <person name="Sanders M."/>
            <person name="Sharma J."/>
            <person name="Tracey A."/>
            <person name="Quail M.A."/>
            <person name="Weir W."/>
            <person name="Wastling J.M."/>
            <person name="Hall N."/>
            <person name="Willadsen P."/>
            <person name="Lingelbach K."/>
            <person name="Shiels B."/>
            <person name="Tait A."/>
            <person name="Berriman M."/>
            <person name="Allred D.R."/>
            <person name="Pain A."/>
        </authorList>
    </citation>
    <scope>NUCLEOTIDE SEQUENCE [LARGE SCALE GENOMIC DNA]</scope>
    <source>
        <strain evidence="2">Bond</strain>
    </source>
</reference>